<dbReference type="AlphaFoldDB" id="A0AAV1TPG5"/>
<protein>
    <submittedName>
        <fullName evidence="1">Uncharacterized protein</fullName>
    </submittedName>
</protein>
<evidence type="ECO:0000313" key="1">
    <source>
        <dbReference type="EMBL" id="CAK7923212.1"/>
    </source>
</evidence>
<comment type="caution">
    <text evidence="1">The sequence shown here is derived from an EMBL/GenBank/DDBJ whole genome shotgun (WGS) entry which is preliminary data.</text>
</comment>
<dbReference type="EMBL" id="CAKLBY020000067">
    <property type="protein sequence ID" value="CAK7923212.1"/>
    <property type="molecule type" value="Genomic_DNA"/>
</dbReference>
<proteinExistence type="predicted"/>
<dbReference type="Proteomes" id="UP001162060">
    <property type="component" value="Unassembled WGS sequence"/>
</dbReference>
<organism evidence="1 2">
    <name type="scientific">Peronospora matthiolae</name>
    <dbReference type="NCBI Taxonomy" id="2874970"/>
    <lineage>
        <taxon>Eukaryota</taxon>
        <taxon>Sar</taxon>
        <taxon>Stramenopiles</taxon>
        <taxon>Oomycota</taxon>
        <taxon>Peronosporomycetes</taxon>
        <taxon>Peronosporales</taxon>
        <taxon>Peronosporaceae</taxon>
        <taxon>Peronospora</taxon>
    </lineage>
</organism>
<sequence length="72" mass="7954">MEAEFIAGATSVSECGWIRQFRQEPLSIEIVPSIMVDNQGAIRKMKNEMVSAATKDIAQRPTSLNMKLAKDA</sequence>
<evidence type="ECO:0000313" key="2">
    <source>
        <dbReference type="Proteomes" id="UP001162060"/>
    </source>
</evidence>
<reference evidence="1" key="1">
    <citation type="submission" date="2024-01" db="EMBL/GenBank/DDBJ databases">
        <authorList>
            <person name="Webb A."/>
        </authorList>
    </citation>
    <scope>NUCLEOTIDE SEQUENCE</scope>
    <source>
        <strain evidence="1">Pm1</strain>
    </source>
</reference>
<accession>A0AAV1TPG5</accession>
<name>A0AAV1TPG5_9STRA</name>
<gene>
    <name evidence="1" type="ORF">PM001_LOCUS8362</name>
</gene>